<evidence type="ECO:0000313" key="1">
    <source>
        <dbReference type="EMBL" id="VDN96070.1"/>
    </source>
</evidence>
<evidence type="ECO:0000313" key="3">
    <source>
        <dbReference type="WBParaSite" id="HNAJ_0000021001-mRNA-1"/>
    </source>
</evidence>
<keyword evidence="2" id="KW-1185">Reference proteome</keyword>
<evidence type="ECO:0000313" key="2">
    <source>
        <dbReference type="Proteomes" id="UP000278807"/>
    </source>
</evidence>
<dbReference type="Gene3D" id="2.40.50.140">
    <property type="entry name" value="Nucleic acid-binding proteins"/>
    <property type="match status" value="1"/>
</dbReference>
<dbReference type="WBParaSite" id="HNAJ_0000021001-mRNA-1">
    <property type="protein sequence ID" value="HNAJ_0000021001-mRNA-1"/>
    <property type="gene ID" value="HNAJ_0000021001"/>
</dbReference>
<reference evidence="1 2" key="2">
    <citation type="submission" date="2018-11" db="EMBL/GenBank/DDBJ databases">
        <authorList>
            <consortium name="Pathogen Informatics"/>
        </authorList>
    </citation>
    <scope>NUCLEOTIDE SEQUENCE [LARGE SCALE GENOMIC DNA]</scope>
</reference>
<dbReference type="AlphaFoldDB" id="A0A0R3T092"/>
<dbReference type="InterPro" id="IPR012340">
    <property type="entry name" value="NA-bd_OB-fold"/>
</dbReference>
<proteinExistence type="predicted"/>
<dbReference type="EMBL" id="UZAE01000044">
    <property type="protein sequence ID" value="VDN96070.1"/>
    <property type="molecule type" value="Genomic_DNA"/>
</dbReference>
<gene>
    <name evidence="1" type="ORF">HNAJ_LOCUS211</name>
</gene>
<organism evidence="3">
    <name type="scientific">Rodentolepis nana</name>
    <name type="common">Dwarf tapeworm</name>
    <name type="synonym">Hymenolepis nana</name>
    <dbReference type="NCBI Taxonomy" id="102285"/>
    <lineage>
        <taxon>Eukaryota</taxon>
        <taxon>Metazoa</taxon>
        <taxon>Spiralia</taxon>
        <taxon>Lophotrochozoa</taxon>
        <taxon>Platyhelminthes</taxon>
        <taxon>Cestoda</taxon>
        <taxon>Eucestoda</taxon>
        <taxon>Cyclophyllidea</taxon>
        <taxon>Hymenolepididae</taxon>
        <taxon>Rodentolepis</taxon>
    </lineage>
</organism>
<reference evidence="3" key="1">
    <citation type="submission" date="2017-02" db="UniProtKB">
        <authorList>
            <consortium name="WormBaseParasite"/>
        </authorList>
    </citation>
    <scope>IDENTIFICATION</scope>
</reference>
<dbReference type="Proteomes" id="UP000278807">
    <property type="component" value="Unassembled WGS sequence"/>
</dbReference>
<name>A0A0R3T092_RODNA</name>
<dbReference type="OrthoDB" id="6252106at2759"/>
<sequence>MSKEAPPIMRKLLIGQLANLNYGSTSLEDGGLIHSVPFPPNRQLLFSLVWLQGHVLGTYSSSSNSYFLLDDGTGSIIVKIQPDTELPSLGTYVSAVGEISRDGAFIQSPFDDFSSSLKTFQFAARSVMCLSLADNHFPGDEDSFPKSSPPSVYAELSWPLEVLDMSRNFSAPF</sequence>
<accession>A0A0R3T092</accession>
<dbReference type="InterPro" id="IPR032245">
    <property type="entry name" value="RMI2"/>
</dbReference>
<dbReference type="Pfam" id="PF16100">
    <property type="entry name" value="RMI2"/>
    <property type="match status" value="1"/>
</dbReference>
<protein>
    <submittedName>
        <fullName evidence="3">DCAF15_WD40 domain-containing protein</fullName>
    </submittedName>
</protein>